<keyword evidence="4" id="KW-1185">Reference proteome</keyword>
<feature type="signal peptide" evidence="1">
    <location>
        <begin position="1"/>
        <end position="19"/>
    </location>
</feature>
<gene>
    <name evidence="2" type="ORF">DME_LOCUS4266</name>
</gene>
<keyword evidence="1" id="KW-0732">Signal</keyword>
<evidence type="ECO:0000256" key="1">
    <source>
        <dbReference type="SAM" id="SignalP"/>
    </source>
</evidence>
<dbReference type="EMBL" id="UYYG01000525">
    <property type="protein sequence ID" value="VDN54293.1"/>
    <property type="molecule type" value="Genomic_DNA"/>
</dbReference>
<accession>A0A0N4US40</accession>
<sequence>MTIIAYLIILTSFCNLISGDEVDLNVCVKFVPTGPNPPNNMKRRPSVPVQNCQDRDMACPEIFKFMPNNGVVLANNLKPFTMTIIAYLIILTSFCNLISGDEVDLNVCVKFVPTGPNPPNNMKRRPSVPVQNCQDRDMACPEIFKFAQDVGVRLANNLKPLVSEHYFRFYFHFNIDQL</sequence>
<dbReference type="AlphaFoldDB" id="A0A0N4US40"/>
<name>A0A0N4US40_DRAME</name>
<reference evidence="2 4" key="2">
    <citation type="submission" date="2018-11" db="EMBL/GenBank/DDBJ databases">
        <authorList>
            <consortium name="Pathogen Informatics"/>
        </authorList>
    </citation>
    <scope>NUCLEOTIDE SEQUENCE [LARGE SCALE GENOMIC DNA]</scope>
</reference>
<organism evidence="3 5">
    <name type="scientific">Dracunculus medinensis</name>
    <name type="common">Guinea worm</name>
    <dbReference type="NCBI Taxonomy" id="318479"/>
    <lineage>
        <taxon>Eukaryota</taxon>
        <taxon>Metazoa</taxon>
        <taxon>Ecdysozoa</taxon>
        <taxon>Nematoda</taxon>
        <taxon>Chromadorea</taxon>
        <taxon>Rhabditida</taxon>
        <taxon>Spirurina</taxon>
        <taxon>Dracunculoidea</taxon>
        <taxon>Dracunculidae</taxon>
        <taxon>Dracunculus</taxon>
    </lineage>
</organism>
<dbReference type="Proteomes" id="UP000274756">
    <property type="component" value="Unassembled WGS sequence"/>
</dbReference>
<feature type="chain" id="PRO_5033231907" evidence="1">
    <location>
        <begin position="20"/>
        <end position="178"/>
    </location>
</feature>
<proteinExistence type="predicted"/>
<evidence type="ECO:0000313" key="5">
    <source>
        <dbReference type="WBParaSite" id="DME_0001087201-mRNA-1"/>
    </source>
</evidence>
<dbReference type="Proteomes" id="UP000038040">
    <property type="component" value="Unplaced"/>
</dbReference>
<reference evidence="5" key="1">
    <citation type="submission" date="2017-02" db="UniProtKB">
        <authorList>
            <consortium name="WormBaseParasite"/>
        </authorList>
    </citation>
    <scope>IDENTIFICATION</scope>
</reference>
<dbReference type="WBParaSite" id="DME_0001087201-mRNA-1">
    <property type="protein sequence ID" value="DME_0001087201-mRNA-1"/>
    <property type="gene ID" value="DME_0001087201"/>
</dbReference>
<evidence type="ECO:0000313" key="3">
    <source>
        <dbReference type="Proteomes" id="UP000038040"/>
    </source>
</evidence>
<evidence type="ECO:0000313" key="4">
    <source>
        <dbReference type="Proteomes" id="UP000274756"/>
    </source>
</evidence>
<protein>
    <submittedName>
        <fullName evidence="2 5">Uncharacterized protein</fullName>
    </submittedName>
</protein>
<evidence type="ECO:0000313" key="2">
    <source>
        <dbReference type="EMBL" id="VDN54293.1"/>
    </source>
</evidence>